<dbReference type="PRINTS" id="PR00792">
    <property type="entry name" value="PEPSIN"/>
</dbReference>
<evidence type="ECO:0000256" key="4">
    <source>
        <dbReference type="RuleBase" id="RU000454"/>
    </source>
</evidence>
<organism evidence="7 8">
    <name type="scientific">Gymnopilus dilepis</name>
    <dbReference type="NCBI Taxonomy" id="231916"/>
    <lineage>
        <taxon>Eukaryota</taxon>
        <taxon>Fungi</taxon>
        <taxon>Dikarya</taxon>
        <taxon>Basidiomycota</taxon>
        <taxon>Agaricomycotina</taxon>
        <taxon>Agaricomycetes</taxon>
        <taxon>Agaricomycetidae</taxon>
        <taxon>Agaricales</taxon>
        <taxon>Agaricineae</taxon>
        <taxon>Hymenogastraceae</taxon>
        <taxon>Gymnopilus</taxon>
    </lineage>
</organism>
<feature type="chain" id="PRO_5019181143" description="Peptidase A1 domain-containing protein" evidence="5">
    <location>
        <begin position="21"/>
        <end position="446"/>
    </location>
</feature>
<feature type="active site" evidence="3">
    <location>
        <position position="104"/>
    </location>
</feature>
<feature type="domain" description="Peptidase A1" evidence="6">
    <location>
        <begin position="86"/>
        <end position="436"/>
    </location>
</feature>
<dbReference type="PANTHER" id="PTHR47966:SF51">
    <property type="entry name" value="BETA-SITE APP-CLEAVING ENZYME, ISOFORM A-RELATED"/>
    <property type="match status" value="1"/>
</dbReference>
<dbReference type="CDD" id="cd05471">
    <property type="entry name" value="pepsin_like"/>
    <property type="match status" value="1"/>
</dbReference>
<dbReference type="InParanoid" id="A0A409XZK6"/>
<dbReference type="PROSITE" id="PS51767">
    <property type="entry name" value="PEPTIDASE_A1"/>
    <property type="match status" value="1"/>
</dbReference>
<evidence type="ECO:0000256" key="2">
    <source>
        <dbReference type="ARBA" id="ARBA00022750"/>
    </source>
</evidence>
<keyword evidence="5" id="KW-0732">Signal</keyword>
<dbReference type="InterPro" id="IPR001461">
    <property type="entry name" value="Aspartic_peptidase_A1"/>
</dbReference>
<feature type="signal peptide" evidence="5">
    <location>
        <begin position="1"/>
        <end position="20"/>
    </location>
</feature>
<evidence type="ECO:0000313" key="8">
    <source>
        <dbReference type="Proteomes" id="UP000284706"/>
    </source>
</evidence>
<dbReference type="GO" id="GO:0004190">
    <property type="term" value="F:aspartic-type endopeptidase activity"/>
    <property type="evidence" value="ECO:0007669"/>
    <property type="project" value="UniProtKB-KW"/>
</dbReference>
<dbReference type="GO" id="GO:0006508">
    <property type="term" value="P:proteolysis"/>
    <property type="evidence" value="ECO:0007669"/>
    <property type="project" value="UniProtKB-KW"/>
</dbReference>
<proteinExistence type="inferred from homology"/>
<dbReference type="PANTHER" id="PTHR47966">
    <property type="entry name" value="BETA-SITE APP-CLEAVING ENZYME, ISOFORM A-RELATED"/>
    <property type="match status" value="1"/>
</dbReference>
<gene>
    <name evidence="7" type="ORF">CVT26_004786</name>
</gene>
<evidence type="ECO:0000256" key="3">
    <source>
        <dbReference type="PIRSR" id="PIRSR601461-1"/>
    </source>
</evidence>
<dbReference type="Proteomes" id="UP000284706">
    <property type="component" value="Unassembled WGS sequence"/>
</dbReference>
<dbReference type="Gene3D" id="2.40.70.10">
    <property type="entry name" value="Acid Proteases"/>
    <property type="match status" value="2"/>
</dbReference>
<comment type="similarity">
    <text evidence="1 4">Belongs to the peptidase A1 family.</text>
</comment>
<comment type="caution">
    <text evidence="7">The sequence shown here is derived from an EMBL/GenBank/DDBJ whole genome shotgun (WGS) entry which is preliminary data.</text>
</comment>
<protein>
    <recommendedName>
        <fullName evidence="6">Peptidase A1 domain-containing protein</fullName>
    </recommendedName>
</protein>
<keyword evidence="4" id="KW-0378">Hydrolase</keyword>
<dbReference type="STRING" id="231916.A0A409XZK6"/>
<evidence type="ECO:0000256" key="5">
    <source>
        <dbReference type="SAM" id="SignalP"/>
    </source>
</evidence>
<dbReference type="EMBL" id="NHYE01001393">
    <property type="protein sequence ID" value="PPQ96151.1"/>
    <property type="molecule type" value="Genomic_DNA"/>
</dbReference>
<dbReference type="InterPro" id="IPR001969">
    <property type="entry name" value="Aspartic_peptidase_AS"/>
</dbReference>
<keyword evidence="8" id="KW-1185">Reference proteome</keyword>
<evidence type="ECO:0000259" key="6">
    <source>
        <dbReference type="PROSITE" id="PS51767"/>
    </source>
</evidence>
<keyword evidence="2 4" id="KW-0064">Aspartyl protease</keyword>
<dbReference type="Pfam" id="PF00026">
    <property type="entry name" value="Asp"/>
    <property type="match status" value="1"/>
</dbReference>
<feature type="active site" evidence="3">
    <location>
        <position position="318"/>
    </location>
</feature>
<keyword evidence="4" id="KW-0645">Protease</keyword>
<reference evidence="7 8" key="1">
    <citation type="journal article" date="2018" name="Evol. Lett.">
        <title>Horizontal gene cluster transfer increased hallucinogenic mushroom diversity.</title>
        <authorList>
            <person name="Reynolds H.T."/>
            <person name="Vijayakumar V."/>
            <person name="Gluck-Thaler E."/>
            <person name="Korotkin H.B."/>
            <person name="Matheny P.B."/>
            <person name="Slot J.C."/>
        </authorList>
    </citation>
    <scope>NUCLEOTIDE SEQUENCE [LARGE SCALE GENOMIC DNA]</scope>
    <source>
        <strain evidence="7 8">SRW20</strain>
    </source>
</reference>
<dbReference type="PROSITE" id="PS00141">
    <property type="entry name" value="ASP_PROTEASE"/>
    <property type="match status" value="2"/>
</dbReference>
<dbReference type="InterPro" id="IPR034164">
    <property type="entry name" value="Pepsin-like_dom"/>
</dbReference>
<sequence length="446" mass="46757">MVLNVAHLLACLAVSWGVTGTSISVDRSVVPLALSRKLNLTSVHNLVRHDQSRARALKSAGKAKHENILEAAAIISSPVDNQAVTYVASVGIGSPPTTYQLLLDTGSSFLCVGEDQAYKRTSTSIATSTTINVRSRHFMISSNSNYLFSVSQGVASVCSMYFSIFSMALFWDLGKEFIDQVTIAPSLVIPRQGIVVVSTPNSAGGFGIDGILGLGPSGLSTAGTGIGGTTIPTVTDNLFSIGDIPLDAVSISFEPTTSEESLNGELTWGGTDSSRFTGSITFTPITTTSPSSSFWGINQSIRYGSSTSILASTAGIIDTGTTLLLIASDAFARYKSATGAVLDNTTGLLRLTNAQFSSLQSLFFTIGGTAFEFTPNAQIWPRALNVDIGGTSSSVYSIVSDIGTNSGEGLDFINGLVFLQRFYCVLDSSDKRVGLATTPFSTATSN</sequence>
<dbReference type="InterPro" id="IPR033121">
    <property type="entry name" value="PEPTIDASE_A1"/>
</dbReference>
<evidence type="ECO:0000256" key="1">
    <source>
        <dbReference type="ARBA" id="ARBA00007447"/>
    </source>
</evidence>
<accession>A0A409XZK6</accession>
<dbReference type="SUPFAM" id="SSF50630">
    <property type="entry name" value="Acid proteases"/>
    <property type="match status" value="1"/>
</dbReference>
<name>A0A409XZK6_9AGAR</name>
<evidence type="ECO:0000313" key="7">
    <source>
        <dbReference type="EMBL" id="PPQ96151.1"/>
    </source>
</evidence>
<dbReference type="AlphaFoldDB" id="A0A409XZK6"/>
<dbReference type="InterPro" id="IPR021109">
    <property type="entry name" value="Peptidase_aspartic_dom_sf"/>
</dbReference>
<dbReference type="OrthoDB" id="660550at2759"/>